<comment type="caution">
    <text evidence="2">The sequence shown here is derived from an EMBL/GenBank/DDBJ whole genome shotgun (WGS) entry which is preliminary data.</text>
</comment>
<sequence>MKTTHFILPACLCCVFLLPSTPSCAQKGKTAKQIVAASTQPALTAPVRASLEKSLALPVAKTVEAALPSRQLPALTAAQEAAQAAFLKEQSRHANEIATIMNFSLNKKILNYSFTLEQERANARRLVSTLQTYQTLNLNELQENNLLEKMSGFLVNKSLQNYLLDSMVNKNYLQFLRDLANYYSLSVKFMTSYELRFIAAQDTREIFAQTALDYMKAHPHKMNLKLREIMKSPFVTGELKASLRSFIALNQILPQHESSFLTVLREAHKQHSNGLAHARTEQDITATIEIYRSSAKELEEFTKRYNRSPRWNAPLKERRLYNKLVLLIMHNQANHFKQVVPYIAHINQLLVQFPHVRMSANETMDRLQRFIQKNHRFPRSITEATEKIKVPEAELDLYESAFYWESKDKAFAAAAFELRKDLQNSANQ</sequence>
<evidence type="ECO:0000313" key="2">
    <source>
        <dbReference type="EMBL" id="OUO56216.1"/>
    </source>
</evidence>
<name>A0A1Y4DAX9_9BACT</name>
<evidence type="ECO:0000256" key="1">
    <source>
        <dbReference type="SAM" id="SignalP"/>
    </source>
</evidence>
<gene>
    <name evidence="2" type="ORF">B5F75_06250</name>
</gene>
<dbReference type="EMBL" id="NFJD01000004">
    <property type="protein sequence ID" value="OUO56216.1"/>
    <property type="molecule type" value="Genomic_DNA"/>
</dbReference>
<proteinExistence type="predicted"/>
<feature type="chain" id="PRO_5013322872" evidence="1">
    <location>
        <begin position="26"/>
        <end position="428"/>
    </location>
</feature>
<accession>A0A1Y4DAX9</accession>
<evidence type="ECO:0000313" key="3">
    <source>
        <dbReference type="Proteomes" id="UP000196368"/>
    </source>
</evidence>
<protein>
    <submittedName>
        <fullName evidence="2">Uncharacterized protein</fullName>
    </submittedName>
</protein>
<keyword evidence="1" id="KW-0732">Signal</keyword>
<dbReference type="Proteomes" id="UP000196368">
    <property type="component" value="Unassembled WGS sequence"/>
</dbReference>
<reference evidence="3" key="1">
    <citation type="submission" date="2017-04" db="EMBL/GenBank/DDBJ databases">
        <title>Function of individual gut microbiota members based on whole genome sequencing of pure cultures obtained from chicken caecum.</title>
        <authorList>
            <person name="Medvecky M."/>
            <person name="Cejkova D."/>
            <person name="Polansky O."/>
            <person name="Karasova D."/>
            <person name="Kubasova T."/>
            <person name="Cizek A."/>
            <person name="Rychlik I."/>
        </authorList>
    </citation>
    <scope>NUCLEOTIDE SEQUENCE [LARGE SCALE GENOMIC DNA]</scope>
    <source>
        <strain evidence="3">An273</strain>
    </source>
</reference>
<organism evidence="2 3">
    <name type="scientific">Candidatus Avelusimicrobium gallicola</name>
    <dbReference type="NCBI Taxonomy" id="2562704"/>
    <lineage>
        <taxon>Bacteria</taxon>
        <taxon>Pseudomonadati</taxon>
        <taxon>Elusimicrobiota</taxon>
        <taxon>Elusimicrobia</taxon>
        <taxon>Elusimicrobiales</taxon>
        <taxon>Elusimicrobiaceae</taxon>
        <taxon>Candidatus Avelusimicrobium</taxon>
    </lineage>
</organism>
<feature type="signal peptide" evidence="1">
    <location>
        <begin position="1"/>
        <end position="25"/>
    </location>
</feature>
<keyword evidence="3" id="KW-1185">Reference proteome</keyword>
<dbReference type="AlphaFoldDB" id="A0A1Y4DAX9"/>
<dbReference type="RefSeq" id="WP_087289075.1">
    <property type="nucleotide sequence ID" value="NZ_NFJD01000004.1"/>
</dbReference>